<dbReference type="GO" id="GO:0000750">
    <property type="term" value="P:pheromone-dependent signal transduction involved in conjugation with cellular fusion"/>
    <property type="evidence" value="ECO:0007669"/>
    <property type="project" value="TreeGrafter"/>
</dbReference>
<feature type="transmembrane region" description="Helical" evidence="2">
    <location>
        <begin position="207"/>
        <end position="229"/>
    </location>
</feature>
<feature type="transmembrane region" description="Helical" evidence="2">
    <location>
        <begin position="157"/>
        <end position="179"/>
    </location>
</feature>
<name>A0A8H3HYA3_9LECA</name>
<evidence type="ECO:0000313" key="3">
    <source>
        <dbReference type="EMBL" id="CAF9907432.1"/>
    </source>
</evidence>
<dbReference type="Gene3D" id="1.10.287.920">
    <property type="entry name" value="Pheromone alpha factor receptor"/>
    <property type="match status" value="1"/>
</dbReference>
<keyword evidence="2" id="KW-1133">Transmembrane helix</keyword>
<evidence type="ECO:0000313" key="4">
    <source>
        <dbReference type="Proteomes" id="UP000664169"/>
    </source>
</evidence>
<feature type="transmembrane region" description="Helical" evidence="2">
    <location>
        <begin position="241"/>
        <end position="262"/>
    </location>
</feature>
<keyword evidence="2" id="KW-0812">Transmembrane</keyword>
<feature type="compositionally biased region" description="Polar residues" evidence="1">
    <location>
        <begin position="310"/>
        <end position="339"/>
    </location>
</feature>
<dbReference type="EMBL" id="CAJPDQ010000003">
    <property type="protein sequence ID" value="CAF9907432.1"/>
    <property type="molecule type" value="Genomic_DNA"/>
</dbReference>
<dbReference type="CDD" id="cd14939">
    <property type="entry name" value="7tmD_STE2"/>
    <property type="match status" value="1"/>
</dbReference>
<dbReference type="GO" id="GO:0004932">
    <property type="term" value="F:mating-type factor pheromone receptor activity"/>
    <property type="evidence" value="ECO:0007669"/>
    <property type="project" value="InterPro"/>
</dbReference>
<accession>A0A8H3HYA3</accession>
<feature type="region of interest" description="Disordered" evidence="1">
    <location>
        <begin position="301"/>
        <end position="352"/>
    </location>
</feature>
<comment type="caution">
    <text evidence="3">The sequence shown here is derived from an EMBL/GenBank/DDBJ whole genome shotgun (WGS) entry which is preliminary data.</text>
</comment>
<dbReference type="GO" id="GO:0038038">
    <property type="term" value="C:G protein-coupled receptor homodimeric complex"/>
    <property type="evidence" value="ECO:0007669"/>
    <property type="project" value="TreeGrafter"/>
</dbReference>
<evidence type="ECO:0000256" key="1">
    <source>
        <dbReference type="SAM" id="MobiDB-lite"/>
    </source>
</evidence>
<dbReference type="InterPro" id="IPR000366">
    <property type="entry name" value="GPCR_STE2"/>
</dbReference>
<proteinExistence type="predicted"/>
<dbReference type="PANTHER" id="PTHR28009:SF1">
    <property type="entry name" value="PHEROMONE ALPHA FACTOR RECEPTOR"/>
    <property type="match status" value="1"/>
</dbReference>
<gene>
    <name evidence="3" type="ORF">GOMPHAMPRED_005105</name>
</gene>
<dbReference type="PRINTS" id="PR00250">
    <property type="entry name" value="GPCRSTE2"/>
</dbReference>
<dbReference type="PANTHER" id="PTHR28009">
    <property type="entry name" value="PHEROMONE ALPHA FACTOR RECEPTOR"/>
    <property type="match status" value="1"/>
</dbReference>
<evidence type="ECO:0008006" key="5">
    <source>
        <dbReference type="Google" id="ProtNLM"/>
    </source>
</evidence>
<reference evidence="3" key="1">
    <citation type="submission" date="2021-03" db="EMBL/GenBank/DDBJ databases">
        <authorList>
            <person name="Tagirdzhanova G."/>
        </authorList>
    </citation>
    <scope>NUCLEOTIDE SEQUENCE</scope>
</reference>
<dbReference type="OrthoDB" id="5402633at2759"/>
<protein>
    <recommendedName>
        <fullName evidence="5">Pheromone receptor</fullName>
    </recommendedName>
</protein>
<evidence type="ECO:0000256" key="2">
    <source>
        <dbReference type="SAM" id="Phobius"/>
    </source>
</evidence>
<feature type="transmembrane region" description="Helical" evidence="2">
    <location>
        <begin position="47"/>
        <end position="66"/>
    </location>
</feature>
<sequence length="352" mass="38753">MNSAAASNQTQDPLLQVFTANLTNGNPFVFSLAELDEWYLDALYCSILYASQLGASLLLLIVLVLLTKAEKRTNVLFLLNSMALVFNFLRLVLACCYFTGPFNEVYRFFAYDFSNLPSYAYGVSIASEIFTVLLHLVITISLLVQIQVVCINLRKKYRLAVLILSGMIGGAAVAMRSYLAALNIQGILNPSMTVTVDLETISMRTDYLTTTTIFWFSAMFVAKLGYALYQRKRLGLRRWSSMQVIFVMGCQTMIIPAIFSIVQHSVNFPAVSSFVLTLVALFLPLSSLWAMNTLESKSASGSDRVAMRRTSPTYGSSSGKGKQVSLEGSTHCESGSGSPTVEHCGLSRDNLV</sequence>
<dbReference type="AlphaFoldDB" id="A0A8H3HYA3"/>
<dbReference type="Proteomes" id="UP000664169">
    <property type="component" value="Unassembled WGS sequence"/>
</dbReference>
<feature type="transmembrane region" description="Helical" evidence="2">
    <location>
        <begin position="268"/>
        <end position="290"/>
    </location>
</feature>
<keyword evidence="4" id="KW-1185">Reference proteome</keyword>
<feature type="transmembrane region" description="Helical" evidence="2">
    <location>
        <begin position="120"/>
        <end position="145"/>
    </location>
</feature>
<organism evidence="3 4">
    <name type="scientific">Gomphillus americanus</name>
    <dbReference type="NCBI Taxonomy" id="1940652"/>
    <lineage>
        <taxon>Eukaryota</taxon>
        <taxon>Fungi</taxon>
        <taxon>Dikarya</taxon>
        <taxon>Ascomycota</taxon>
        <taxon>Pezizomycotina</taxon>
        <taxon>Lecanoromycetes</taxon>
        <taxon>OSLEUM clade</taxon>
        <taxon>Ostropomycetidae</taxon>
        <taxon>Ostropales</taxon>
        <taxon>Graphidaceae</taxon>
        <taxon>Gomphilloideae</taxon>
        <taxon>Gomphillus</taxon>
    </lineage>
</organism>
<keyword evidence="2" id="KW-0472">Membrane</keyword>
<feature type="transmembrane region" description="Helical" evidence="2">
    <location>
        <begin position="78"/>
        <end position="100"/>
    </location>
</feature>
<dbReference type="Pfam" id="PF02116">
    <property type="entry name" value="STE2"/>
    <property type="match status" value="1"/>
</dbReference>
<dbReference type="InterPro" id="IPR027458">
    <property type="entry name" value="STE2_TM1-TM2_sf"/>
</dbReference>